<dbReference type="Proteomes" id="UP000307562">
    <property type="component" value="Chromosome"/>
</dbReference>
<protein>
    <recommendedName>
        <fullName evidence="4">Cytochrome oxidase</fullName>
    </recommendedName>
</protein>
<dbReference type="KEGG" id="npl:FGF80_15310"/>
<dbReference type="GeneID" id="96157400"/>
<keyword evidence="1" id="KW-0472">Membrane</keyword>
<gene>
    <name evidence="2" type="ORF">FGF80_15310</name>
</gene>
<keyword evidence="1" id="KW-0812">Transmembrane</keyword>
<dbReference type="RefSeq" id="WP_006187215.1">
    <property type="nucleotide sequence ID" value="NZ_CP040637.1"/>
</dbReference>
<evidence type="ECO:0000313" key="3">
    <source>
        <dbReference type="Proteomes" id="UP000307562"/>
    </source>
</evidence>
<keyword evidence="3" id="KW-1185">Reference proteome</keyword>
<keyword evidence="1" id="KW-1133">Transmembrane helix</keyword>
<reference evidence="3" key="1">
    <citation type="submission" date="2019-05" db="EMBL/GenBank/DDBJ databases">
        <title>Complete Genome Sequence and Methylation Pattern of the Halophilic Archaeon Natrinema pallidum BOL6-1.</title>
        <authorList>
            <person name="DasSarma P."/>
            <person name="DasSarma B.P."/>
            <person name="DasSarma S.L."/>
            <person name="Martinez F.L."/>
            <person name="Guzman D."/>
            <person name="Roberts R.J."/>
            <person name="DasSarma S."/>
        </authorList>
    </citation>
    <scope>NUCLEOTIDE SEQUENCE [LARGE SCALE GENOMIC DNA]</scope>
    <source>
        <strain evidence="3">BOL6-1</strain>
    </source>
</reference>
<evidence type="ECO:0000313" key="2">
    <source>
        <dbReference type="EMBL" id="QCW04522.1"/>
    </source>
</evidence>
<dbReference type="AlphaFoldDB" id="A0A4P9TKB5"/>
<evidence type="ECO:0000256" key="1">
    <source>
        <dbReference type="SAM" id="Phobius"/>
    </source>
</evidence>
<organism evidence="2 3">
    <name type="scientific">Natrinema pallidum</name>
    <dbReference type="NCBI Taxonomy" id="69527"/>
    <lineage>
        <taxon>Archaea</taxon>
        <taxon>Methanobacteriati</taxon>
        <taxon>Methanobacteriota</taxon>
        <taxon>Stenosarchaea group</taxon>
        <taxon>Halobacteria</taxon>
        <taxon>Halobacteriales</taxon>
        <taxon>Natrialbaceae</taxon>
        <taxon>Natrinema</taxon>
    </lineage>
</organism>
<name>A0A4P9TKB5_9EURY</name>
<feature type="transmembrane region" description="Helical" evidence="1">
    <location>
        <begin position="24"/>
        <end position="47"/>
    </location>
</feature>
<dbReference type="EMBL" id="CP040637">
    <property type="protein sequence ID" value="QCW04522.1"/>
    <property type="molecule type" value="Genomic_DNA"/>
</dbReference>
<accession>A0A4P9TKB5</accession>
<proteinExistence type="predicted"/>
<sequence length="67" mass="7347">MASATEQSETDQVREIGHEEYDPIGTAILIGIYFLILVLLWLFMYFVEFLGNGPTVVGALLTVVGLA</sequence>
<evidence type="ECO:0008006" key="4">
    <source>
        <dbReference type="Google" id="ProtNLM"/>
    </source>
</evidence>